<dbReference type="OrthoDB" id="415023at2759"/>
<evidence type="ECO:0000256" key="9">
    <source>
        <dbReference type="ARBA" id="ARBA00022807"/>
    </source>
</evidence>
<evidence type="ECO:0000256" key="13">
    <source>
        <dbReference type="ARBA" id="ARBA00074859"/>
    </source>
</evidence>
<keyword evidence="17" id="KW-1185">Reference proteome</keyword>
<evidence type="ECO:0000256" key="3">
    <source>
        <dbReference type="ARBA" id="ARBA00004496"/>
    </source>
</evidence>
<dbReference type="OMA" id="MDATGCQ"/>
<dbReference type="KEGG" id="spu:755749"/>
<dbReference type="GO" id="GO:0004843">
    <property type="term" value="F:cysteine-type deubiquitinase activity"/>
    <property type="evidence" value="ECO:0000318"/>
    <property type="project" value="GO_Central"/>
</dbReference>
<dbReference type="InterPro" id="IPR003323">
    <property type="entry name" value="OTU_dom"/>
</dbReference>
<feature type="compositionally biased region" description="Polar residues" evidence="14">
    <location>
        <begin position="205"/>
        <end position="219"/>
    </location>
</feature>
<evidence type="ECO:0000256" key="10">
    <source>
        <dbReference type="ARBA" id="ARBA00022990"/>
    </source>
</evidence>
<feature type="compositionally biased region" description="Basic and acidic residues" evidence="14">
    <location>
        <begin position="29"/>
        <end position="43"/>
    </location>
</feature>
<keyword evidence="11" id="KW-0539">Nucleus</keyword>
<evidence type="ECO:0000256" key="8">
    <source>
        <dbReference type="ARBA" id="ARBA00022801"/>
    </source>
</evidence>
<dbReference type="Pfam" id="PF02338">
    <property type="entry name" value="OTU"/>
    <property type="match status" value="1"/>
</dbReference>
<evidence type="ECO:0000256" key="7">
    <source>
        <dbReference type="ARBA" id="ARBA00022786"/>
    </source>
</evidence>
<evidence type="ECO:0000259" key="15">
    <source>
        <dbReference type="PROSITE" id="PS50802"/>
    </source>
</evidence>
<dbReference type="InterPro" id="IPR038765">
    <property type="entry name" value="Papain-like_cys_pep_sf"/>
</dbReference>
<feature type="domain" description="OTU" evidence="15">
    <location>
        <begin position="75"/>
        <end position="199"/>
    </location>
</feature>
<feature type="region of interest" description="Disordered" evidence="14">
    <location>
        <begin position="302"/>
        <end position="402"/>
    </location>
</feature>
<evidence type="ECO:0000256" key="14">
    <source>
        <dbReference type="SAM" id="MobiDB-lite"/>
    </source>
</evidence>
<keyword evidence="6" id="KW-0645">Protease</keyword>
<dbReference type="FunFam" id="3.90.70.80:FF:000005">
    <property type="entry name" value="OTU domain-containing protein 3"/>
    <property type="match status" value="1"/>
</dbReference>
<name>A0A7M7G9Q3_STRPU</name>
<dbReference type="Gene3D" id="3.90.70.80">
    <property type="match status" value="1"/>
</dbReference>
<dbReference type="SUPFAM" id="SSF54001">
    <property type="entry name" value="Cysteine proteinases"/>
    <property type="match status" value="1"/>
</dbReference>
<evidence type="ECO:0000256" key="11">
    <source>
        <dbReference type="ARBA" id="ARBA00023242"/>
    </source>
</evidence>
<dbReference type="Proteomes" id="UP000007110">
    <property type="component" value="Unassembled WGS sequence"/>
</dbReference>
<dbReference type="AlphaFoldDB" id="A0A7M7G9Q3"/>
<dbReference type="GeneID" id="755749"/>
<evidence type="ECO:0000256" key="2">
    <source>
        <dbReference type="ARBA" id="ARBA00004123"/>
    </source>
</evidence>
<dbReference type="PROSITE" id="PS50802">
    <property type="entry name" value="OTU"/>
    <property type="match status" value="1"/>
</dbReference>
<dbReference type="GO" id="GO:0005634">
    <property type="term" value="C:nucleus"/>
    <property type="evidence" value="ECO:0007669"/>
    <property type="project" value="UniProtKB-SubCell"/>
</dbReference>
<evidence type="ECO:0000256" key="4">
    <source>
        <dbReference type="ARBA" id="ARBA00012759"/>
    </source>
</evidence>
<evidence type="ECO:0000313" key="17">
    <source>
        <dbReference type="Proteomes" id="UP000007110"/>
    </source>
</evidence>
<dbReference type="PANTHER" id="PTHR12419">
    <property type="entry name" value="OTU DOMAIN CONTAINING PROTEIN"/>
    <property type="match status" value="1"/>
</dbReference>
<evidence type="ECO:0000256" key="5">
    <source>
        <dbReference type="ARBA" id="ARBA00022490"/>
    </source>
</evidence>
<accession>A0A7M7G9Q3</accession>
<protein>
    <recommendedName>
        <fullName evidence="13">OTU domain-containing protein 3</fullName>
        <ecNumber evidence="4">3.4.19.12</ecNumber>
    </recommendedName>
</protein>
<dbReference type="InterPro" id="IPR050704">
    <property type="entry name" value="Peptidase_C85-like"/>
</dbReference>
<comment type="catalytic activity">
    <reaction evidence="1">
        <text>Thiol-dependent hydrolysis of ester, thioester, amide, peptide and isopeptide bonds formed by the C-terminal Gly of ubiquitin (a 76-residue protein attached to proteins as an intracellular targeting signal).</text>
        <dbReference type="EC" id="3.4.19.12"/>
    </reaction>
</comment>
<dbReference type="InParanoid" id="A0A7M7G9Q3"/>
<evidence type="ECO:0000256" key="12">
    <source>
        <dbReference type="ARBA" id="ARBA00059041"/>
    </source>
</evidence>
<evidence type="ECO:0000313" key="16">
    <source>
        <dbReference type="EnsemblMetazoa" id="XP_001191596"/>
    </source>
</evidence>
<dbReference type="PANTHER" id="PTHR12419:SF7">
    <property type="entry name" value="OTU DOMAIN-CONTAINING PROTEIN 3"/>
    <property type="match status" value="1"/>
</dbReference>
<keyword evidence="7" id="KW-0833">Ubl conjugation pathway</keyword>
<proteinExistence type="predicted"/>
<reference evidence="17" key="1">
    <citation type="submission" date="2015-02" db="EMBL/GenBank/DDBJ databases">
        <title>Genome sequencing for Strongylocentrotus purpuratus.</title>
        <authorList>
            <person name="Murali S."/>
            <person name="Liu Y."/>
            <person name="Vee V."/>
            <person name="English A."/>
            <person name="Wang M."/>
            <person name="Skinner E."/>
            <person name="Han Y."/>
            <person name="Muzny D.M."/>
            <person name="Worley K.C."/>
            <person name="Gibbs R.A."/>
        </authorList>
    </citation>
    <scope>NUCLEOTIDE SEQUENCE</scope>
</reference>
<comment type="subcellular location">
    <subcellularLocation>
        <location evidence="3">Cytoplasm</location>
    </subcellularLocation>
    <subcellularLocation>
        <location evidence="2">Nucleus</location>
    </subcellularLocation>
</comment>
<feature type="region of interest" description="Disordered" evidence="14">
    <location>
        <begin position="203"/>
        <end position="234"/>
    </location>
</feature>
<sequence>MARSAAQNQERQGQRSAQQGGQSKPSKGQRQDAAERKRDERAIRNAYRKTKKDESYLADDQNFASFATQLQSMGLQLRDIPGDGNCLFRALGDQLEGHGRNHMAHRLDVVQYMRDHKDNFEPFMEDDVPFERHLSNLAKPGTYAGNDSIVAFARLLKVNVVIHQLNLPVWRIVGSDKPSCKELHISYHNGDHYSSVRKLGDNSEKATNFRNGGESSSSDIKTKPKARTKSKVSDEIDAPYTNGTVEEDGLIDVELHIMVETGCEDVQLIRETFMDNECNVDATIGVLLQVTNADCDTFSHDKNSIKSGERSPQGAAGIWSTDGSGTRLFGVPEDSDSSSSSKTQPNRTPGGKAKNQSTRQQKAQKRLEKKQRQAERHRQRIQGENCHSNTTTSSDEESSSVVLVGQMGALSI</sequence>
<dbReference type="RefSeq" id="XP_001191596.2">
    <property type="nucleotide sequence ID" value="XM_001191596.4"/>
</dbReference>
<organism evidence="16 17">
    <name type="scientific">Strongylocentrotus purpuratus</name>
    <name type="common">Purple sea urchin</name>
    <dbReference type="NCBI Taxonomy" id="7668"/>
    <lineage>
        <taxon>Eukaryota</taxon>
        <taxon>Metazoa</taxon>
        <taxon>Echinodermata</taxon>
        <taxon>Eleutherozoa</taxon>
        <taxon>Echinozoa</taxon>
        <taxon>Echinoidea</taxon>
        <taxon>Euechinoidea</taxon>
        <taxon>Echinacea</taxon>
        <taxon>Camarodonta</taxon>
        <taxon>Echinidea</taxon>
        <taxon>Strongylocentrotidae</taxon>
        <taxon>Strongylocentrotus</taxon>
    </lineage>
</organism>
<comment type="function">
    <text evidence="12">Deubiquitinating enzyme that hydrolyzes 'Lys-6'- and 'Lys-11'-linked polyubiquitin. Also hydrolyzes heterotypic (mixed and branched) and homotypic chains. Important regulator of energy metabolism. Glucose and fatty acids trigger its nuclear translocation by CBP-dependent acetylation. In the nucleus, deubiquitinates and stabilizes the nuclear receptor PPARD regulating the expression of various genes involved in glucose and lipid metabolism and oxidative phosphorylation. Also acts as a negative regulator of the ribosome quality control (RQC) by mediating deubiquitination of 40S ribosomal proteins RPS10/eS10 and RPS20/uS10, thereby antagonizing ZNF598-mediated 40S ubiquitination.</text>
</comment>
<keyword evidence="8" id="KW-0378">Hydrolase</keyword>
<evidence type="ECO:0000256" key="6">
    <source>
        <dbReference type="ARBA" id="ARBA00022670"/>
    </source>
</evidence>
<dbReference type="CDD" id="cd22770">
    <property type="entry name" value="OTU_OTUD3"/>
    <property type="match status" value="1"/>
</dbReference>
<keyword evidence="5" id="KW-0963">Cytoplasm</keyword>
<dbReference type="GO" id="GO:0005737">
    <property type="term" value="C:cytoplasm"/>
    <property type="evidence" value="ECO:0007669"/>
    <property type="project" value="UniProtKB-SubCell"/>
</dbReference>
<feature type="compositionally biased region" description="Low complexity" evidence="14">
    <location>
        <begin position="7"/>
        <end position="28"/>
    </location>
</feature>
<keyword evidence="10" id="KW-0007">Acetylation</keyword>
<evidence type="ECO:0000256" key="1">
    <source>
        <dbReference type="ARBA" id="ARBA00000707"/>
    </source>
</evidence>
<keyword evidence="9" id="KW-0788">Thiol protease</keyword>
<dbReference type="EnsemblMetazoa" id="XM_001191596">
    <property type="protein sequence ID" value="XP_001191596"/>
    <property type="gene ID" value="LOC755749"/>
</dbReference>
<dbReference type="EC" id="3.4.19.12" evidence="4"/>
<reference evidence="16" key="2">
    <citation type="submission" date="2021-01" db="UniProtKB">
        <authorList>
            <consortium name="EnsemblMetazoa"/>
        </authorList>
    </citation>
    <scope>IDENTIFICATION</scope>
</reference>
<feature type="region of interest" description="Disordered" evidence="14">
    <location>
        <begin position="1"/>
        <end position="51"/>
    </location>
</feature>
<dbReference type="GO" id="GO:0006508">
    <property type="term" value="P:proteolysis"/>
    <property type="evidence" value="ECO:0007669"/>
    <property type="project" value="UniProtKB-KW"/>
</dbReference>